<reference evidence="1 2" key="1">
    <citation type="submission" date="2019-06" db="EMBL/GenBank/DDBJ databases">
        <title>Genomics analysis of Aphanomyces spp. identifies a new class of oomycete effector associated with host adaptation.</title>
        <authorList>
            <person name="Gaulin E."/>
        </authorList>
    </citation>
    <scope>NUCLEOTIDE SEQUENCE [LARGE SCALE GENOMIC DNA]</scope>
    <source>
        <strain evidence="1 2">E</strain>
    </source>
</reference>
<accession>A0A6A5AS59</accession>
<feature type="non-terminal residue" evidence="1">
    <location>
        <position position="1"/>
    </location>
</feature>
<comment type="caution">
    <text evidence="1">The sequence shown here is derived from an EMBL/GenBank/DDBJ whole genome shotgun (WGS) entry which is preliminary data.</text>
</comment>
<dbReference type="EMBL" id="VJMI01010110">
    <property type="protein sequence ID" value="KAF0756902.1"/>
    <property type="molecule type" value="Genomic_DNA"/>
</dbReference>
<gene>
    <name evidence="1" type="ORF">AaE_004446</name>
</gene>
<organism evidence="1 2">
    <name type="scientific">Aphanomyces astaci</name>
    <name type="common">Crayfish plague agent</name>
    <dbReference type="NCBI Taxonomy" id="112090"/>
    <lineage>
        <taxon>Eukaryota</taxon>
        <taxon>Sar</taxon>
        <taxon>Stramenopiles</taxon>
        <taxon>Oomycota</taxon>
        <taxon>Saprolegniomycetes</taxon>
        <taxon>Saprolegniales</taxon>
        <taxon>Verrucalvaceae</taxon>
        <taxon>Aphanomyces</taxon>
    </lineage>
</organism>
<evidence type="ECO:0000313" key="1">
    <source>
        <dbReference type="EMBL" id="KAF0756902.1"/>
    </source>
</evidence>
<dbReference type="VEuPathDB" id="FungiDB:H257_03477"/>
<dbReference type="AlphaFoldDB" id="A0A6A5AS59"/>
<dbReference type="Proteomes" id="UP000469452">
    <property type="component" value="Unassembled WGS sequence"/>
</dbReference>
<evidence type="ECO:0000313" key="2">
    <source>
        <dbReference type="Proteomes" id="UP000469452"/>
    </source>
</evidence>
<sequence>TLPVSAADLEAIYDLCDKLADRTLRAADIGDQPDMQPFRASFRTSAQAVFDVYRQKNAAASMVYCKHLLTFLSDKKFNSFTTSTLGPLEYHQRTLHYLDDLKDLHADYAKLAMGPSADAAYCQYMSQSVFNQVMEWTEDTTRAHAAHLNTLQAQVNATGLQVASAQGQATAMKELAAQEVQKCDLTLKEAERKSKVNIYI</sequence>
<proteinExistence type="predicted"/>
<name>A0A6A5AS59_APHAT</name>
<protein>
    <submittedName>
        <fullName evidence="1">Uncharacterized protein</fullName>
    </submittedName>
</protein>